<keyword evidence="1" id="KW-0472">Membrane</keyword>
<dbReference type="RefSeq" id="WP_160610406.1">
    <property type="nucleotide sequence ID" value="NZ_WTZA01000001.1"/>
</dbReference>
<name>A0A6I4TEU1_9SPHN</name>
<dbReference type="EMBL" id="WTZA01000001">
    <property type="protein sequence ID" value="MXO74670.1"/>
    <property type="molecule type" value="Genomic_DNA"/>
</dbReference>
<feature type="transmembrane region" description="Helical" evidence="1">
    <location>
        <begin position="6"/>
        <end position="26"/>
    </location>
</feature>
<evidence type="ECO:0000313" key="3">
    <source>
        <dbReference type="Proteomes" id="UP000439522"/>
    </source>
</evidence>
<gene>
    <name evidence="2" type="ORF">GRI40_05470</name>
</gene>
<feature type="transmembrane region" description="Helical" evidence="1">
    <location>
        <begin position="57"/>
        <end position="78"/>
    </location>
</feature>
<evidence type="ECO:0000256" key="1">
    <source>
        <dbReference type="SAM" id="Phobius"/>
    </source>
</evidence>
<organism evidence="2 3">
    <name type="scientific">Tsuneonella aeria</name>
    <dbReference type="NCBI Taxonomy" id="1837929"/>
    <lineage>
        <taxon>Bacteria</taxon>
        <taxon>Pseudomonadati</taxon>
        <taxon>Pseudomonadota</taxon>
        <taxon>Alphaproteobacteria</taxon>
        <taxon>Sphingomonadales</taxon>
        <taxon>Erythrobacteraceae</taxon>
        <taxon>Tsuneonella</taxon>
    </lineage>
</organism>
<sequence>MLTTTGLVVVAIGLAIVFGTFLHLLINARSLMRAMRPLSDGEIKVGQGEQGPSRKTMIASLVLHFVGWAIAGFAYLTMLADVEASAPPPASETSAAVGE</sequence>
<keyword evidence="1" id="KW-1133">Transmembrane helix</keyword>
<dbReference type="Proteomes" id="UP000439522">
    <property type="component" value="Unassembled WGS sequence"/>
</dbReference>
<keyword evidence="3" id="KW-1185">Reference proteome</keyword>
<proteinExistence type="predicted"/>
<reference evidence="2 3" key="1">
    <citation type="submission" date="2019-12" db="EMBL/GenBank/DDBJ databases">
        <title>Genomic-based taxomic classification of the family Erythrobacteraceae.</title>
        <authorList>
            <person name="Xu L."/>
        </authorList>
    </citation>
    <scope>NUCLEOTIDE SEQUENCE [LARGE SCALE GENOMIC DNA]</scope>
    <source>
        <strain evidence="2 3">100921-2</strain>
    </source>
</reference>
<protein>
    <submittedName>
        <fullName evidence="2">Uncharacterized protein</fullName>
    </submittedName>
</protein>
<comment type="caution">
    <text evidence="2">The sequence shown here is derived from an EMBL/GenBank/DDBJ whole genome shotgun (WGS) entry which is preliminary data.</text>
</comment>
<dbReference type="AlphaFoldDB" id="A0A6I4TEU1"/>
<keyword evidence="1" id="KW-0812">Transmembrane</keyword>
<accession>A0A6I4TEU1</accession>
<evidence type="ECO:0000313" key="2">
    <source>
        <dbReference type="EMBL" id="MXO74670.1"/>
    </source>
</evidence>